<evidence type="ECO:0000256" key="1">
    <source>
        <dbReference type="SAM" id="Coils"/>
    </source>
</evidence>
<reference evidence="2" key="1">
    <citation type="submission" date="2017-02" db="UniProtKB">
        <authorList>
            <consortium name="WormBaseParasite"/>
        </authorList>
    </citation>
    <scope>IDENTIFICATION</scope>
</reference>
<organism evidence="2">
    <name type="scientific">Anisakis simplex</name>
    <name type="common">Herring worm</name>
    <dbReference type="NCBI Taxonomy" id="6269"/>
    <lineage>
        <taxon>Eukaryota</taxon>
        <taxon>Metazoa</taxon>
        <taxon>Ecdysozoa</taxon>
        <taxon>Nematoda</taxon>
        <taxon>Chromadorea</taxon>
        <taxon>Rhabditida</taxon>
        <taxon>Spirurina</taxon>
        <taxon>Ascaridomorpha</taxon>
        <taxon>Ascaridoidea</taxon>
        <taxon>Anisakidae</taxon>
        <taxon>Anisakis</taxon>
        <taxon>Anisakis simplex complex</taxon>
    </lineage>
</organism>
<dbReference type="AlphaFoldDB" id="A0A0M3KEN8"/>
<evidence type="ECO:0000313" key="2">
    <source>
        <dbReference type="WBParaSite" id="ASIM_0001944601-mRNA-1"/>
    </source>
</evidence>
<accession>A0A0M3KEN8</accession>
<keyword evidence="1" id="KW-0175">Coiled coil</keyword>
<name>A0A0M3KEN8_ANISI</name>
<proteinExistence type="predicted"/>
<sequence>LQISKLDVEKNKLSGETSDAVVKQKQLTDERHSLEKQLGSAKQEAVVVDQQIAQADNQIAKESQDVRNAQNELDSIRRQRPKWHCIWRCRKKWKRAQRGRIEAAENVLAAARQRESNAVKAKNDAVSRRGTVRDRISRTEQALAQNKQKYEQLKATLLKRTNLTETILQLLKDLTSLQVNVIHLRQELQARQELDNDDLGVGWESINTPLNAISNYLNNGGFVKDLAGWGIDIKGSFAKCPVP</sequence>
<protein>
    <submittedName>
        <fullName evidence="2">Chromosome segregation protein SMC</fullName>
    </submittedName>
</protein>
<feature type="coiled-coil region" evidence="1">
    <location>
        <begin position="24"/>
        <end position="156"/>
    </location>
</feature>
<dbReference type="WBParaSite" id="ASIM_0001944601-mRNA-1">
    <property type="protein sequence ID" value="ASIM_0001944601-mRNA-1"/>
    <property type="gene ID" value="ASIM_0001944601"/>
</dbReference>